<proteinExistence type="predicted"/>
<reference evidence="2 3" key="1">
    <citation type="journal article" date="2021" name="Cell">
        <title>Tracing the genetic footprints of vertebrate landing in non-teleost ray-finned fishes.</title>
        <authorList>
            <person name="Bi X."/>
            <person name="Wang K."/>
            <person name="Yang L."/>
            <person name="Pan H."/>
            <person name="Jiang H."/>
            <person name="Wei Q."/>
            <person name="Fang M."/>
            <person name="Yu H."/>
            <person name="Zhu C."/>
            <person name="Cai Y."/>
            <person name="He Y."/>
            <person name="Gan X."/>
            <person name="Zeng H."/>
            <person name="Yu D."/>
            <person name="Zhu Y."/>
            <person name="Jiang H."/>
            <person name="Qiu Q."/>
            <person name="Yang H."/>
            <person name="Zhang Y.E."/>
            <person name="Wang W."/>
            <person name="Zhu M."/>
            <person name="He S."/>
            <person name="Zhang G."/>
        </authorList>
    </citation>
    <scope>NUCLEOTIDE SEQUENCE [LARGE SCALE GENOMIC DNA]</scope>
    <source>
        <strain evidence="2">Bchr_013</strain>
    </source>
</reference>
<evidence type="ECO:0000313" key="3">
    <source>
        <dbReference type="Proteomes" id="UP000886611"/>
    </source>
</evidence>
<dbReference type="Proteomes" id="UP000886611">
    <property type="component" value="Unassembled WGS sequence"/>
</dbReference>
<feature type="non-terminal residue" evidence="2">
    <location>
        <position position="1"/>
    </location>
</feature>
<organism evidence="2 3">
    <name type="scientific">Polypterus senegalus</name>
    <name type="common">Senegal bichir</name>
    <dbReference type="NCBI Taxonomy" id="55291"/>
    <lineage>
        <taxon>Eukaryota</taxon>
        <taxon>Metazoa</taxon>
        <taxon>Chordata</taxon>
        <taxon>Craniata</taxon>
        <taxon>Vertebrata</taxon>
        <taxon>Euteleostomi</taxon>
        <taxon>Actinopterygii</taxon>
        <taxon>Polypteriformes</taxon>
        <taxon>Polypteridae</taxon>
        <taxon>Polypterus</taxon>
    </lineage>
</organism>
<dbReference type="EMBL" id="JAATIS010000485">
    <property type="protein sequence ID" value="KAG2467602.1"/>
    <property type="molecule type" value="Genomic_DNA"/>
</dbReference>
<feature type="non-terminal residue" evidence="2">
    <location>
        <position position="184"/>
    </location>
</feature>
<dbReference type="AlphaFoldDB" id="A0A8X7XGR9"/>
<accession>A0A8X7XGR9</accession>
<name>A0A8X7XGR9_POLSE</name>
<evidence type="ECO:0000313" key="2">
    <source>
        <dbReference type="EMBL" id="KAG2467602.1"/>
    </source>
</evidence>
<evidence type="ECO:0000256" key="1">
    <source>
        <dbReference type="SAM" id="Phobius"/>
    </source>
</evidence>
<keyword evidence="1" id="KW-1133">Transmembrane helix</keyword>
<protein>
    <submittedName>
        <fullName evidence="2">SYT14 protein</fullName>
    </submittedName>
</protein>
<keyword evidence="1" id="KW-0812">Transmembrane</keyword>
<comment type="caution">
    <text evidence="2">The sequence shown here is derived from an EMBL/GenBank/DDBJ whole genome shotgun (WGS) entry which is preliminary data.</text>
</comment>
<feature type="transmembrane region" description="Helical" evidence="1">
    <location>
        <begin position="75"/>
        <end position="96"/>
    </location>
</feature>
<keyword evidence="3" id="KW-1185">Reference proteome</keyword>
<keyword evidence="1" id="KW-0472">Membrane</keyword>
<sequence>MLRTRLMPYQGDQLHMAHLCGATLRVNGGDHIGRHVLGPIAQATLRLWPATLLFSKTPQGHRQLFSIVSPVSPEALGFLSAVGVFVVLMVVLLLYLNNKLCFGNIGELSRLDDYRKSKDVPGWRVAVNEHRGAPPLKFQGIPWAWSPHVDKPLETFLLILCSGGEVQSKCGRQRRRQESLARGH</sequence>
<gene>
    <name evidence="2" type="primary">Syt14_1</name>
    <name evidence="2" type="ORF">GTO96_0015871</name>
</gene>